<evidence type="ECO:0000313" key="3">
    <source>
        <dbReference type="Proteomes" id="UP000763641"/>
    </source>
</evidence>
<dbReference type="SUPFAM" id="SSF47413">
    <property type="entry name" value="lambda repressor-like DNA-binding domains"/>
    <property type="match status" value="1"/>
</dbReference>
<keyword evidence="3" id="KW-1185">Reference proteome</keyword>
<dbReference type="Gene3D" id="1.10.260.40">
    <property type="entry name" value="lambda repressor-like DNA-binding domains"/>
    <property type="match status" value="1"/>
</dbReference>
<dbReference type="NCBIfam" id="NF046037">
    <property type="entry name" value="carphisopro"/>
    <property type="match status" value="1"/>
</dbReference>
<organism evidence="2 3">
    <name type="scientific">Sphingomonas longa</name>
    <dbReference type="NCBI Taxonomy" id="2778730"/>
    <lineage>
        <taxon>Bacteria</taxon>
        <taxon>Pseudomonadati</taxon>
        <taxon>Pseudomonadota</taxon>
        <taxon>Alphaproteobacteria</taxon>
        <taxon>Sphingomonadales</taxon>
        <taxon>Sphingomonadaceae</taxon>
        <taxon>Sphingomonas</taxon>
    </lineage>
</organism>
<name>A0ABS2D619_9SPHN</name>
<dbReference type="InterPro" id="IPR059216">
    <property type="entry name" value="LeuA_carph_isopro_dom"/>
</dbReference>
<dbReference type="RefSeq" id="WP_204198274.1">
    <property type="nucleotide sequence ID" value="NZ_JAFEMC010000002.1"/>
</dbReference>
<protein>
    <recommendedName>
        <fullName evidence="4">Rha family transcriptional regulator</fullName>
    </recommendedName>
</protein>
<reference evidence="2 3" key="1">
    <citation type="submission" date="2020-12" db="EMBL/GenBank/DDBJ databases">
        <title>Sphingomonas sp.</title>
        <authorList>
            <person name="Kim M.K."/>
        </authorList>
    </citation>
    <scope>NUCLEOTIDE SEQUENCE [LARGE SCALE GENOMIC DNA]</scope>
    <source>
        <strain evidence="2 3">BT552</strain>
    </source>
</reference>
<dbReference type="EMBL" id="JAFEMC010000002">
    <property type="protein sequence ID" value="MBM6576365.1"/>
    <property type="molecule type" value="Genomic_DNA"/>
</dbReference>
<dbReference type="InterPro" id="IPR010982">
    <property type="entry name" value="Lambda_DNA-bd_dom_sf"/>
</dbReference>
<evidence type="ECO:0000313" key="2">
    <source>
        <dbReference type="EMBL" id="MBM6576365.1"/>
    </source>
</evidence>
<evidence type="ECO:0000256" key="1">
    <source>
        <dbReference type="SAM" id="MobiDB-lite"/>
    </source>
</evidence>
<evidence type="ECO:0008006" key="4">
    <source>
        <dbReference type="Google" id="ProtNLM"/>
    </source>
</evidence>
<dbReference type="Proteomes" id="UP000763641">
    <property type="component" value="Unassembled WGS sequence"/>
</dbReference>
<gene>
    <name evidence="2" type="ORF">ILT43_08265</name>
</gene>
<sequence length="88" mass="9052">MANAADHIIDTLGGTTAVSRMIDAPPSTVHSWRKNGIPRSRMAHLRLVASAEGIEFDFAAAEHGDDLAAAAEDQSSGNGNHVSAGAVS</sequence>
<proteinExistence type="predicted"/>
<accession>A0ABS2D619</accession>
<feature type="region of interest" description="Disordered" evidence="1">
    <location>
        <begin position="69"/>
        <end position="88"/>
    </location>
</feature>
<comment type="caution">
    <text evidence="2">The sequence shown here is derived from an EMBL/GenBank/DDBJ whole genome shotgun (WGS) entry which is preliminary data.</text>
</comment>